<name>A0AAV3RUG6_LITER</name>
<dbReference type="AlphaFoldDB" id="A0AAV3RUG6"/>
<dbReference type="PANTHER" id="PTHR33240:SF15">
    <property type="entry name" value="GAG-PRO-LIKE PROTEIN"/>
    <property type="match status" value="1"/>
</dbReference>
<accession>A0AAV3RUG6</accession>
<evidence type="ECO:0000313" key="1">
    <source>
        <dbReference type="EMBL" id="GAA0183496.1"/>
    </source>
</evidence>
<dbReference type="Proteomes" id="UP001454036">
    <property type="component" value="Unassembled WGS sequence"/>
</dbReference>
<comment type="caution">
    <text evidence="1">The sequence shown here is derived from an EMBL/GenBank/DDBJ whole genome shotgun (WGS) entry which is preliminary data.</text>
</comment>
<protein>
    <submittedName>
        <fullName evidence="1">Uncharacterized protein</fullName>
    </submittedName>
</protein>
<evidence type="ECO:0000313" key="2">
    <source>
        <dbReference type="Proteomes" id="UP001454036"/>
    </source>
</evidence>
<organism evidence="1 2">
    <name type="scientific">Lithospermum erythrorhizon</name>
    <name type="common">Purple gromwell</name>
    <name type="synonym">Lithospermum officinale var. erythrorhizon</name>
    <dbReference type="NCBI Taxonomy" id="34254"/>
    <lineage>
        <taxon>Eukaryota</taxon>
        <taxon>Viridiplantae</taxon>
        <taxon>Streptophyta</taxon>
        <taxon>Embryophyta</taxon>
        <taxon>Tracheophyta</taxon>
        <taxon>Spermatophyta</taxon>
        <taxon>Magnoliopsida</taxon>
        <taxon>eudicotyledons</taxon>
        <taxon>Gunneridae</taxon>
        <taxon>Pentapetalae</taxon>
        <taxon>asterids</taxon>
        <taxon>lamiids</taxon>
        <taxon>Boraginales</taxon>
        <taxon>Boraginaceae</taxon>
        <taxon>Boraginoideae</taxon>
        <taxon>Lithospermeae</taxon>
        <taxon>Lithospermum</taxon>
    </lineage>
</organism>
<sequence length="195" mass="21655">MGSSSWFHVIDSKTTYNMLLGRPWIHANNVVPSTLHQCFKYTKNGMEKTVLADDNPFAEVETHFADAKYYTLKVKGNENPVKEEVITSNNQKVDEAKMENGKTHVIHYTPKDANKGDDHQFRIGGDSFEGLTLPAAKIDAIKQPCGTLKGFVASSESSITNQGHVVFEESKSFKLVVKAGYDPNEVGYMGKLLPE</sequence>
<dbReference type="EMBL" id="BAABME010029314">
    <property type="protein sequence ID" value="GAA0183496.1"/>
    <property type="molecule type" value="Genomic_DNA"/>
</dbReference>
<proteinExistence type="predicted"/>
<reference evidence="1 2" key="1">
    <citation type="submission" date="2024-01" db="EMBL/GenBank/DDBJ databases">
        <title>The complete chloroplast genome sequence of Lithospermum erythrorhizon: insights into the phylogenetic relationship among Boraginaceae species and the maternal lineages of purple gromwells.</title>
        <authorList>
            <person name="Okada T."/>
            <person name="Watanabe K."/>
        </authorList>
    </citation>
    <scope>NUCLEOTIDE SEQUENCE [LARGE SCALE GENOMIC DNA]</scope>
</reference>
<gene>
    <name evidence="1" type="ORF">LIER_42415</name>
</gene>
<dbReference type="PANTHER" id="PTHR33240">
    <property type="entry name" value="OS08G0508500 PROTEIN"/>
    <property type="match status" value="1"/>
</dbReference>
<keyword evidence="2" id="KW-1185">Reference proteome</keyword>